<evidence type="ECO:0000259" key="5">
    <source>
        <dbReference type="Pfam" id="PF02631"/>
    </source>
</evidence>
<dbReference type="Gene3D" id="1.10.10.10">
    <property type="entry name" value="Winged helix-like DNA-binding domain superfamily/Winged helix DNA-binding domain"/>
    <property type="match status" value="3"/>
</dbReference>
<evidence type="ECO:0000256" key="2">
    <source>
        <dbReference type="ARBA" id="ARBA00009695"/>
    </source>
</evidence>
<dbReference type="Proteomes" id="UP000662770">
    <property type="component" value="Chromosome"/>
</dbReference>
<evidence type="ECO:0000256" key="3">
    <source>
        <dbReference type="ARBA" id="ARBA00018111"/>
    </source>
</evidence>
<protein>
    <recommendedName>
        <fullName evidence="3">Regulatory protein RecX</fullName>
    </recommendedName>
</protein>
<organism evidence="6 7">
    <name type="scientific">Shewanella avicenniae</name>
    <dbReference type="NCBI Taxonomy" id="2814294"/>
    <lineage>
        <taxon>Bacteria</taxon>
        <taxon>Pseudomonadati</taxon>
        <taxon>Pseudomonadota</taxon>
        <taxon>Gammaproteobacteria</taxon>
        <taxon>Alteromonadales</taxon>
        <taxon>Shewanellaceae</taxon>
        <taxon>Shewanella</taxon>
    </lineage>
</organism>
<dbReference type="InterPro" id="IPR003783">
    <property type="entry name" value="Regulatory_RecX"/>
</dbReference>
<dbReference type="InterPro" id="IPR036388">
    <property type="entry name" value="WH-like_DNA-bd_sf"/>
</dbReference>
<dbReference type="RefSeq" id="WP_207355974.1">
    <property type="nucleotide sequence ID" value="NZ_CP071503.1"/>
</dbReference>
<dbReference type="Pfam" id="PF02631">
    <property type="entry name" value="RecX_HTH2"/>
    <property type="match status" value="1"/>
</dbReference>
<reference evidence="6 7" key="1">
    <citation type="submission" date="2021-03" db="EMBL/GenBank/DDBJ databases">
        <title>Novel species identification of genus Shewanella.</title>
        <authorList>
            <person name="Liu G."/>
            <person name="Zhang Q."/>
        </authorList>
    </citation>
    <scope>NUCLEOTIDE SEQUENCE [LARGE SCALE GENOMIC DNA]</scope>
    <source>
        <strain evidence="6 7">FJAT-51800</strain>
    </source>
</reference>
<evidence type="ECO:0000313" key="6">
    <source>
        <dbReference type="EMBL" id="QSX34776.1"/>
    </source>
</evidence>
<feature type="domain" description="RecX second three-helical" evidence="5">
    <location>
        <begin position="42"/>
        <end position="82"/>
    </location>
</feature>
<evidence type="ECO:0000256" key="4">
    <source>
        <dbReference type="ARBA" id="ARBA00022490"/>
    </source>
</evidence>
<sequence>MSLLARCDKSCATLRQQLLEKDFADHEVDDAIQWAQALGYLDDKRLAEAILRSQLNRLHGPAKIEQAMQLKGISKSLASEVLTAHEIDWFELALQRATKKFPSLDFSALDFQQSQKQKAKVIRHLLGQGFNYEQAGYALEATLSANKPAL</sequence>
<dbReference type="InterPro" id="IPR053924">
    <property type="entry name" value="RecX_HTH_2nd"/>
</dbReference>
<comment type="subcellular location">
    <subcellularLocation>
        <location evidence="1">Cytoplasm</location>
    </subcellularLocation>
</comment>
<keyword evidence="7" id="KW-1185">Reference proteome</keyword>
<dbReference type="EMBL" id="CP071503">
    <property type="protein sequence ID" value="QSX34776.1"/>
    <property type="molecule type" value="Genomic_DNA"/>
</dbReference>
<comment type="similarity">
    <text evidence="2">Belongs to the RecX family.</text>
</comment>
<keyword evidence="4" id="KW-0963">Cytoplasm</keyword>
<gene>
    <name evidence="6" type="ORF">JYB87_05950</name>
</gene>
<evidence type="ECO:0000313" key="7">
    <source>
        <dbReference type="Proteomes" id="UP000662770"/>
    </source>
</evidence>
<evidence type="ECO:0000256" key="1">
    <source>
        <dbReference type="ARBA" id="ARBA00004496"/>
    </source>
</evidence>
<dbReference type="PANTHER" id="PTHR33602:SF1">
    <property type="entry name" value="REGULATORY PROTEIN RECX FAMILY PROTEIN"/>
    <property type="match status" value="1"/>
</dbReference>
<proteinExistence type="inferred from homology"/>
<accession>A0ABX7QVV8</accession>
<name>A0ABX7QVV8_9GAMM</name>
<dbReference type="PANTHER" id="PTHR33602">
    <property type="entry name" value="REGULATORY PROTEIN RECX FAMILY PROTEIN"/>
    <property type="match status" value="1"/>
</dbReference>